<proteinExistence type="predicted"/>
<feature type="compositionally biased region" description="Basic and acidic residues" evidence="1">
    <location>
        <begin position="117"/>
        <end position="128"/>
    </location>
</feature>
<protein>
    <submittedName>
        <fullName evidence="2">Uncharacterized protein</fullName>
    </submittedName>
</protein>
<sequence length="190" mass="20951">MADSIDPFLDQHILYDTEYDAIIDMVGHGEEAPPDWPAVAIRVDQALSDPALPRWYRAEYQLIRAMYAHDPESHLNHARASVADMVQVLRDDEKSAEEIDERLAPLRDLLTIIEGALQEKETSKERTETTSNENNVAGKPAQTGPATTSAAAVRPGEDHGELVMVDEEELKQDEQSDGAAMPMDGDKGAD</sequence>
<gene>
    <name evidence="2" type="ORF">ZT1E4_G4237</name>
</gene>
<dbReference type="Proteomes" id="UP000245764">
    <property type="component" value="Chromosome 3"/>
</dbReference>
<name>A0A2H1G5K3_ZYMTR</name>
<dbReference type="EMBL" id="LT854255">
    <property type="protein sequence ID" value="SMR48845.1"/>
    <property type="molecule type" value="Genomic_DNA"/>
</dbReference>
<evidence type="ECO:0000256" key="1">
    <source>
        <dbReference type="SAM" id="MobiDB-lite"/>
    </source>
</evidence>
<reference evidence="3" key="1">
    <citation type="submission" date="2017-05" db="EMBL/GenBank/DDBJ databases">
        <authorList>
            <person name="Song R."/>
            <person name="Chenine A.L."/>
            <person name="Ruprecht R.M."/>
        </authorList>
    </citation>
    <scope>NUCLEOTIDE SEQUENCE [LARGE SCALE GENOMIC DNA]</scope>
</reference>
<evidence type="ECO:0000313" key="2">
    <source>
        <dbReference type="EMBL" id="SMR48845.1"/>
    </source>
</evidence>
<accession>A0A2H1G5K3</accession>
<dbReference type="AlphaFoldDB" id="A0A2H1G5K3"/>
<evidence type="ECO:0000313" key="3">
    <source>
        <dbReference type="Proteomes" id="UP000245764"/>
    </source>
</evidence>
<organism evidence="2 3">
    <name type="scientific">Zymoseptoria tritici ST99CH_1E4</name>
    <dbReference type="NCBI Taxonomy" id="1276532"/>
    <lineage>
        <taxon>Eukaryota</taxon>
        <taxon>Fungi</taxon>
        <taxon>Dikarya</taxon>
        <taxon>Ascomycota</taxon>
        <taxon>Pezizomycotina</taxon>
        <taxon>Dothideomycetes</taxon>
        <taxon>Dothideomycetidae</taxon>
        <taxon>Mycosphaerellales</taxon>
        <taxon>Mycosphaerellaceae</taxon>
        <taxon>Zymoseptoria</taxon>
    </lineage>
</organism>
<feature type="region of interest" description="Disordered" evidence="1">
    <location>
        <begin position="117"/>
        <end position="190"/>
    </location>
</feature>